<name>A0ABX1XWZ1_9BACL</name>
<dbReference type="Pfam" id="PF00395">
    <property type="entry name" value="SLH"/>
    <property type="match status" value="3"/>
</dbReference>
<evidence type="ECO:0000259" key="2">
    <source>
        <dbReference type="PROSITE" id="PS50022"/>
    </source>
</evidence>
<feature type="chain" id="PRO_5047426035" description="Metallophosphoesterase" evidence="1">
    <location>
        <begin position="34"/>
        <end position="1755"/>
    </location>
</feature>
<keyword evidence="5" id="KW-1185">Reference proteome</keyword>
<dbReference type="SUPFAM" id="SSF49899">
    <property type="entry name" value="Concanavalin A-like lectins/glucanases"/>
    <property type="match status" value="1"/>
</dbReference>
<dbReference type="InterPro" id="IPR004843">
    <property type="entry name" value="Calcineurin-like_PHP"/>
</dbReference>
<proteinExistence type="predicted"/>
<feature type="domain" description="F5/8 type C" evidence="2">
    <location>
        <begin position="846"/>
        <end position="1008"/>
    </location>
</feature>
<protein>
    <recommendedName>
        <fullName evidence="6">Metallophosphoesterase</fullName>
    </recommendedName>
</protein>
<dbReference type="Proteomes" id="UP000616779">
    <property type="component" value="Unassembled WGS sequence"/>
</dbReference>
<dbReference type="InterPro" id="IPR000421">
    <property type="entry name" value="FA58C"/>
</dbReference>
<dbReference type="InterPro" id="IPR051465">
    <property type="entry name" value="Cell_Envelope_Struct_Comp"/>
</dbReference>
<dbReference type="PANTHER" id="PTHR43308:SF1">
    <property type="entry name" value="OUTER MEMBRANE PROTEIN ALPHA"/>
    <property type="match status" value="1"/>
</dbReference>
<dbReference type="Pfam" id="PF13290">
    <property type="entry name" value="CHB_HEX_C_1"/>
    <property type="match status" value="1"/>
</dbReference>
<dbReference type="RefSeq" id="WP_171644318.1">
    <property type="nucleotide sequence ID" value="NZ_WHOA01000115.1"/>
</dbReference>
<dbReference type="InterPro" id="IPR059177">
    <property type="entry name" value="GH29D-like_dom"/>
</dbReference>
<evidence type="ECO:0000313" key="4">
    <source>
        <dbReference type="EMBL" id="NOU73042.1"/>
    </source>
</evidence>
<dbReference type="InterPro" id="IPR013320">
    <property type="entry name" value="ConA-like_dom_sf"/>
</dbReference>
<dbReference type="PROSITE" id="PS50022">
    <property type="entry name" value="FA58C_3"/>
    <property type="match status" value="1"/>
</dbReference>
<sequence>MSTKKFLSAFMACVITCSVVYSAAAGVIPIAFASTAVENPVPSMPAGRYEESVSVALTSATPDAEIYYTLDGTLPDETSPKYNGTPIVLTESANISVIATKDGVWSQAWSYGYIIKTTEQPLLKFAAMSDIHIGPGTPEWETLIRKIWTSNFDVLSSILPNPDTIVVAGDIINDNGDGKGPDHTFAYNILNEQLVRKNWTNMPIQIAMGNHDASVADVRTRYPAEWFTTQSNGYYEKVIKGYSFFFLNANNYNSDTTQRNWLKGRLAALTADPANLNKPIFITLHHPISGTVMDGIAGSNPNLNTDLQNFPQVVVLSGHSHLNINDERSIYQKDFTAINVGSMSYAETDSGYSLVTKEDGLKEDHLVPVSESQIIEVYQDRIEIERIDYNGDPGNIRPNWIWKGAEAPPYRSAGALAGKKWVVKLTGNTNAEIKSNFTYTTSKSNKTAPQFPANPDLKVVPGADNVPVLSFRQAMDDQNMHHYLIKLFNERTAQEEKTYSVLSDYYFSPIPNKMNIPMPGLDPTKSYVINVSAVDSYGNVSTPVKTIFRTQVTPPELTPIDPSTMWNQLVSDMKFNGNLNDDAAGATGLATLAGNVTYVAGKSGQAASIAAGNANYIDLGDRSDLKFGNGDFTVSFWHAGNLTGDQTVISNKDWGSPNNAGWYIGPSTTNNMTLNMGDGTNRVDYSAQSVGTDLHQFTITVDRTNNTAKTYVDGVEKATQDITLVGASSMDTPYHVIIGADGNKSKGGATVTLDDLKIWKRALSATEAKALSDSYLSTKLYTYEQLNAKLQEAEKFTAYVAGTKGLSLPQQAQNELQALITATKAISSGESANVIDQGYLDLMWALQTAQNAIVYTFIPKTEFSIDSFSSYASNESAEAKYILDGQESTVWISKWVTPAATFPHWIIIDMKDTYKISGIQRKSRPTQSLEAPNTFEFYASDNVADLSDPAFLGNAANKASGAFGKTWTGRVFSDFVALNNSVQGRYVKFVITGSYNTNPTLTFASMSEIDFTGDKVPSARLKELKINDVLVDRFEPNKLDYSLNVPYNVTDASVTYTVYDPQTTVVVNGGSNLQVGNNVVTVTVTAPNARASSYVINVNRLDIPPAYLSDLRVNSETLSGFTWDKLDYSLSVPYETTVTNITYTSVNLATSVVVVGGNDLSVGVNTITVTSTAEDGTKCIYNILITRHPLAASTDSSLLDLRVNGTTLEGFASDKLSYSLSVTHETTVIHVVYTATDPEATVMIAGGEYLVVGVNAVTVTVTAEDGTKRVYSMMITRQPAALSSNTNLFDLRVNTIAINGFAPNKLSYMVEVPYGTTVATVTYSAEHVTSKVVVTGGSSLSVGSNRISVLVTAQDGTTKEYVIIVYRLSDSSEPSLPSEVTPVKPELPKDVATIKDEDLQKNSASVPVTLAEGQNHIVVPMAQAYQLQGRSIIVQAHDVKLIVPGDLLISASNLLPSPDNSAAITVKIEPISGGQADQTLREASRKDNGLYTLGGQVLDLSIIVTDTAGKQYEMNNGLNKPVTITFPIPAGLNPKLVGIYELHEDGSLVYIGGTHVNDNTAIEVEIDRLSQYAVISLEKNYNDVTSLHWAYETIQELSAQHIVNGITNSSYEPTKAVSRAEFASLLVRTLGLKSAEAPPFGDVAGNAWYAGEVSAAYKSGIITGNSKQKFDPNLSITREEMAIMLVRAYELRTGVKLEQASPEISDASEISDWALSYVNRAINAKLLTGRQEGLFVPAEYMTRAEAAQAVYNLLK</sequence>
<feature type="domain" description="SLH" evidence="3">
    <location>
        <begin position="1636"/>
        <end position="1699"/>
    </location>
</feature>
<evidence type="ECO:0000259" key="3">
    <source>
        <dbReference type="PROSITE" id="PS51272"/>
    </source>
</evidence>
<dbReference type="Pfam" id="PF12733">
    <property type="entry name" value="Cadherin-like"/>
    <property type="match status" value="4"/>
</dbReference>
<dbReference type="EMBL" id="WHOA01000115">
    <property type="protein sequence ID" value="NOU73042.1"/>
    <property type="molecule type" value="Genomic_DNA"/>
</dbReference>
<evidence type="ECO:0008006" key="6">
    <source>
        <dbReference type="Google" id="ProtNLM"/>
    </source>
</evidence>
<dbReference type="PANTHER" id="PTHR43308">
    <property type="entry name" value="OUTER MEMBRANE PROTEIN ALPHA-RELATED"/>
    <property type="match status" value="1"/>
</dbReference>
<evidence type="ECO:0000313" key="5">
    <source>
        <dbReference type="Proteomes" id="UP000616779"/>
    </source>
</evidence>
<accession>A0ABX1XWZ1</accession>
<dbReference type="Gene3D" id="2.60.120.200">
    <property type="match status" value="1"/>
</dbReference>
<gene>
    <name evidence="4" type="ORF">GC098_16715</name>
</gene>
<dbReference type="Gene3D" id="2.60.120.260">
    <property type="entry name" value="Galactose-binding domain-like"/>
    <property type="match status" value="1"/>
</dbReference>
<feature type="domain" description="SLH" evidence="3">
    <location>
        <begin position="1577"/>
        <end position="1635"/>
    </location>
</feature>
<dbReference type="InterPro" id="IPR001119">
    <property type="entry name" value="SLH_dom"/>
</dbReference>
<dbReference type="InterPro" id="IPR008979">
    <property type="entry name" value="Galactose-bd-like_sf"/>
</dbReference>
<dbReference type="InterPro" id="IPR029052">
    <property type="entry name" value="Metallo-depent_PP-like"/>
</dbReference>
<comment type="caution">
    <text evidence="4">The sequence shown here is derived from an EMBL/GenBank/DDBJ whole genome shotgun (WGS) entry which is preliminary data.</text>
</comment>
<keyword evidence="1" id="KW-0732">Signal</keyword>
<dbReference type="SUPFAM" id="SSF49785">
    <property type="entry name" value="Galactose-binding domain-like"/>
    <property type="match status" value="1"/>
</dbReference>
<dbReference type="SUPFAM" id="SSF56300">
    <property type="entry name" value="Metallo-dependent phosphatases"/>
    <property type="match status" value="1"/>
</dbReference>
<feature type="signal peptide" evidence="1">
    <location>
        <begin position="1"/>
        <end position="33"/>
    </location>
</feature>
<dbReference type="Pfam" id="PF00754">
    <property type="entry name" value="F5_F8_type_C"/>
    <property type="match status" value="1"/>
</dbReference>
<organism evidence="4 5">
    <name type="scientific">Paenibacillus phytorum</name>
    <dbReference type="NCBI Taxonomy" id="2654977"/>
    <lineage>
        <taxon>Bacteria</taxon>
        <taxon>Bacillati</taxon>
        <taxon>Bacillota</taxon>
        <taxon>Bacilli</taxon>
        <taxon>Bacillales</taxon>
        <taxon>Paenibacillaceae</taxon>
        <taxon>Paenibacillus</taxon>
    </lineage>
</organism>
<dbReference type="Gene3D" id="3.60.21.10">
    <property type="match status" value="1"/>
</dbReference>
<dbReference type="PROSITE" id="PS51272">
    <property type="entry name" value="SLH"/>
    <property type="match status" value="3"/>
</dbReference>
<dbReference type="Pfam" id="PF13385">
    <property type="entry name" value="Laminin_G_3"/>
    <property type="match status" value="1"/>
</dbReference>
<evidence type="ECO:0000256" key="1">
    <source>
        <dbReference type="SAM" id="SignalP"/>
    </source>
</evidence>
<reference evidence="4 5" key="1">
    <citation type="submission" date="2019-10" db="EMBL/GenBank/DDBJ databases">
        <title>Description of Paenibacillus terrestris sp. nov.</title>
        <authorList>
            <person name="Carlier A."/>
            <person name="Qi S."/>
        </authorList>
    </citation>
    <scope>NUCLEOTIDE SEQUENCE [LARGE SCALE GENOMIC DNA]</scope>
    <source>
        <strain evidence="4 5">LMG 31458</strain>
    </source>
</reference>
<dbReference type="Pfam" id="PF00149">
    <property type="entry name" value="Metallophos"/>
    <property type="match status" value="1"/>
</dbReference>
<dbReference type="InterPro" id="IPR025883">
    <property type="entry name" value="Cadherin-like_domain"/>
</dbReference>
<feature type="domain" description="SLH" evidence="3">
    <location>
        <begin position="1701"/>
        <end position="1755"/>
    </location>
</feature>